<keyword evidence="10" id="KW-1185">Reference proteome</keyword>
<dbReference type="InterPro" id="IPR015883">
    <property type="entry name" value="Glyco_hydro_20_cat"/>
</dbReference>
<evidence type="ECO:0000313" key="10">
    <source>
        <dbReference type="Proteomes" id="UP000273158"/>
    </source>
</evidence>
<feature type="active site" description="Proton donor" evidence="6">
    <location>
        <position position="311"/>
    </location>
</feature>
<evidence type="ECO:0000256" key="5">
    <source>
        <dbReference type="ARBA" id="ARBA00023295"/>
    </source>
</evidence>
<dbReference type="Pfam" id="PF00728">
    <property type="entry name" value="Glyco_hydro_20"/>
    <property type="match status" value="1"/>
</dbReference>
<dbReference type="GO" id="GO:0030203">
    <property type="term" value="P:glycosaminoglycan metabolic process"/>
    <property type="evidence" value="ECO:0007669"/>
    <property type="project" value="TreeGrafter"/>
</dbReference>
<dbReference type="EMBL" id="RCDB01000003">
    <property type="protein sequence ID" value="RLK47838.1"/>
    <property type="molecule type" value="Genomic_DNA"/>
</dbReference>
<dbReference type="GO" id="GO:0016020">
    <property type="term" value="C:membrane"/>
    <property type="evidence" value="ECO:0007669"/>
    <property type="project" value="TreeGrafter"/>
</dbReference>
<dbReference type="PANTHER" id="PTHR22600:SF57">
    <property type="entry name" value="BETA-N-ACETYLHEXOSAMINIDASE"/>
    <property type="match status" value="1"/>
</dbReference>
<dbReference type="RefSeq" id="WP_121060286.1">
    <property type="nucleotide sequence ID" value="NZ_RCDB01000003.1"/>
</dbReference>
<dbReference type="InterPro" id="IPR017853">
    <property type="entry name" value="GH"/>
</dbReference>
<evidence type="ECO:0000256" key="2">
    <source>
        <dbReference type="ARBA" id="ARBA00006285"/>
    </source>
</evidence>
<keyword evidence="4" id="KW-0378">Hydrolase</keyword>
<name>A0A498C538_9MICO</name>
<dbReference type="InterPro" id="IPR029018">
    <property type="entry name" value="Hex-like_dom2"/>
</dbReference>
<evidence type="ECO:0000256" key="6">
    <source>
        <dbReference type="PIRSR" id="PIRSR625705-1"/>
    </source>
</evidence>
<keyword evidence="5" id="KW-0326">Glycosidase</keyword>
<feature type="domain" description="Beta-hexosaminidase bacterial type N-terminal" evidence="8">
    <location>
        <begin position="4"/>
        <end position="126"/>
    </location>
</feature>
<evidence type="ECO:0000256" key="1">
    <source>
        <dbReference type="ARBA" id="ARBA00001231"/>
    </source>
</evidence>
<evidence type="ECO:0000256" key="3">
    <source>
        <dbReference type="ARBA" id="ARBA00012663"/>
    </source>
</evidence>
<gene>
    <name evidence="9" type="ORF">C7474_2437</name>
</gene>
<accession>A0A498C538</accession>
<dbReference type="GO" id="GO:0005975">
    <property type="term" value="P:carbohydrate metabolic process"/>
    <property type="evidence" value="ECO:0007669"/>
    <property type="project" value="InterPro"/>
</dbReference>
<evidence type="ECO:0000256" key="4">
    <source>
        <dbReference type="ARBA" id="ARBA00022801"/>
    </source>
</evidence>
<dbReference type="SUPFAM" id="SSF51445">
    <property type="entry name" value="(Trans)glycosidases"/>
    <property type="match status" value="1"/>
</dbReference>
<dbReference type="EC" id="3.2.1.52" evidence="3"/>
<evidence type="ECO:0000259" key="8">
    <source>
        <dbReference type="Pfam" id="PF02838"/>
    </source>
</evidence>
<sequence length="512" mass="54089">MTDPAIVPLPSSLSTLSEAPFVVDAATRVLGDTDAADALRRLVAPRTGLTLAGADGDTDPASTPAITLAVDAGSGPAESYRLTASASGVAVTGADAAGLFYGVQTLGQLLASDAGTWQVPAVEIDDTPRFTYRGVMLDVARHFHGVPTVEAYIDRAAALKLNVLHLHLSDDQGWRLQIRSRPELTARASASAVGGDPGGFFTQDDYRHLVAYAASRHMTVVPEFDTPGHTHAVSLAYPELSEEPVLSEHIREIIRDYGGELPVNGTAFEGMAVGFSSLKIHDEATYAFLEDVFGELAALTPGPWLHLGGDEALGTSPEDFDVFVARASEIIVRLGKTPMAWHEAGSAAGLAAGTVGQYWGYVSPVGGMDARARAFVERGGKVVLSPADAIYLDMKFDADSPLGLTWARGVTSAQRAYEWDPASVIEGVADAQILGVEAPLWTETVRSLADIDALAFPRITAAAEAGWSPAVGAHPERTWESHRARVGAQAPLWKSLGIGYTALAEIPWQDAD</sequence>
<feature type="domain" description="Glycoside hydrolase family 20 catalytic" evidence="7">
    <location>
        <begin position="130"/>
        <end position="469"/>
    </location>
</feature>
<proteinExistence type="inferred from homology"/>
<dbReference type="OrthoDB" id="9763537at2"/>
<evidence type="ECO:0000313" key="9">
    <source>
        <dbReference type="EMBL" id="RLK47838.1"/>
    </source>
</evidence>
<dbReference type="Gene3D" id="3.20.20.80">
    <property type="entry name" value="Glycosidases"/>
    <property type="match status" value="1"/>
</dbReference>
<dbReference type="PANTHER" id="PTHR22600">
    <property type="entry name" value="BETA-HEXOSAMINIDASE"/>
    <property type="match status" value="1"/>
</dbReference>
<dbReference type="Gene3D" id="3.30.379.10">
    <property type="entry name" value="Chitobiase/beta-hexosaminidase domain 2-like"/>
    <property type="match status" value="1"/>
</dbReference>
<comment type="catalytic activity">
    <reaction evidence="1">
        <text>Hydrolysis of terminal non-reducing N-acetyl-D-hexosamine residues in N-acetyl-beta-D-hexosaminides.</text>
        <dbReference type="EC" id="3.2.1.52"/>
    </reaction>
</comment>
<evidence type="ECO:0000259" key="7">
    <source>
        <dbReference type="Pfam" id="PF00728"/>
    </source>
</evidence>
<organism evidence="9 10">
    <name type="scientific">Microbacterium telephonicum</name>
    <dbReference type="NCBI Taxonomy" id="1714841"/>
    <lineage>
        <taxon>Bacteria</taxon>
        <taxon>Bacillati</taxon>
        <taxon>Actinomycetota</taxon>
        <taxon>Actinomycetes</taxon>
        <taxon>Micrococcales</taxon>
        <taxon>Microbacteriaceae</taxon>
        <taxon>Microbacterium</taxon>
    </lineage>
</organism>
<dbReference type="SUPFAM" id="SSF55545">
    <property type="entry name" value="beta-N-acetylhexosaminidase-like domain"/>
    <property type="match status" value="1"/>
</dbReference>
<dbReference type="CDD" id="cd06568">
    <property type="entry name" value="GH20_SpHex_like"/>
    <property type="match status" value="1"/>
</dbReference>
<dbReference type="GO" id="GO:0004563">
    <property type="term" value="F:beta-N-acetylhexosaminidase activity"/>
    <property type="evidence" value="ECO:0007669"/>
    <property type="project" value="UniProtKB-EC"/>
</dbReference>
<comment type="caution">
    <text evidence="9">The sequence shown here is derived from an EMBL/GenBank/DDBJ whole genome shotgun (WGS) entry which is preliminary data.</text>
</comment>
<dbReference type="PRINTS" id="PR00738">
    <property type="entry name" value="GLHYDRLASE20"/>
</dbReference>
<reference evidence="9 10" key="1">
    <citation type="journal article" date="2015" name="Stand. Genomic Sci.">
        <title>Genomic Encyclopedia of Bacterial and Archaeal Type Strains, Phase III: the genomes of soil and plant-associated and newly described type strains.</title>
        <authorList>
            <person name="Whitman W.B."/>
            <person name="Woyke T."/>
            <person name="Klenk H.P."/>
            <person name="Zhou Y."/>
            <person name="Lilburn T.G."/>
            <person name="Beck B.J."/>
            <person name="De Vos P."/>
            <person name="Vandamme P."/>
            <person name="Eisen J.A."/>
            <person name="Garrity G."/>
            <person name="Hugenholtz P."/>
            <person name="Kyrpides N.C."/>
        </authorList>
    </citation>
    <scope>NUCLEOTIDE SEQUENCE [LARGE SCALE GENOMIC DNA]</scope>
    <source>
        <strain evidence="9 10">S2T63</strain>
    </source>
</reference>
<dbReference type="InterPro" id="IPR025705">
    <property type="entry name" value="Beta_hexosaminidase_sua/sub"/>
</dbReference>
<dbReference type="AlphaFoldDB" id="A0A498C538"/>
<dbReference type="Proteomes" id="UP000273158">
    <property type="component" value="Unassembled WGS sequence"/>
</dbReference>
<dbReference type="InterPro" id="IPR015882">
    <property type="entry name" value="HEX_bac_N"/>
</dbReference>
<protein>
    <recommendedName>
        <fullName evidence="3">beta-N-acetylhexosaminidase</fullName>
        <ecNumber evidence="3">3.2.1.52</ecNumber>
    </recommendedName>
</protein>
<dbReference type="Pfam" id="PF02838">
    <property type="entry name" value="Glyco_hydro_20b"/>
    <property type="match status" value="1"/>
</dbReference>
<comment type="similarity">
    <text evidence="2">Belongs to the glycosyl hydrolase 20 family.</text>
</comment>